<keyword evidence="3" id="KW-1185">Reference proteome</keyword>
<dbReference type="AlphaFoldDB" id="A0A9W6YA61"/>
<proteinExistence type="predicted"/>
<reference evidence="2" key="1">
    <citation type="submission" date="2023-04" db="EMBL/GenBank/DDBJ databases">
        <title>Phytophthora fragariaefolia NBRC 109709.</title>
        <authorList>
            <person name="Ichikawa N."/>
            <person name="Sato H."/>
            <person name="Tonouchi N."/>
        </authorList>
    </citation>
    <scope>NUCLEOTIDE SEQUENCE</scope>
    <source>
        <strain evidence="2">NBRC 109709</strain>
    </source>
</reference>
<name>A0A9W6YA61_9STRA</name>
<feature type="region of interest" description="Disordered" evidence="1">
    <location>
        <begin position="1"/>
        <end position="99"/>
    </location>
</feature>
<dbReference type="EMBL" id="BSXT01005613">
    <property type="protein sequence ID" value="GMF61008.1"/>
    <property type="molecule type" value="Genomic_DNA"/>
</dbReference>
<dbReference type="Proteomes" id="UP001165121">
    <property type="component" value="Unassembled WGS sequence"/>
</dbReference>
<evidence type="ECO:0000313" key="3">
    <source>
        <dbReference type="Proteomes" id="UP001165121"/>
    </source>
</evidence>
<comment type="caution">
    <text evidence="2">The sequence shown here is derived from an EMBL/GenBank/DDBJ whole genome shotgun (WGS) entry which is preliminary data.</text>
</comment>
<evidence type="ECO:0000256" key="1">
    <source>
        <dbReference type="SAM" id="MobiDB-lite"/>
    </source>
</evidence>
<accession>A0A9W6YA61</accession>
<gene>
    <name evidence="2" type="ORF">Pfra01_002654600</name>
</gene>
<evidence type="ECO:0000313" key="2">
    <source>
        <dbReference type="EMBL" id="GMF61008.1"/>
    </source>
</evidence>
<protein>
    <submittedName>
        <fullName evidence="2">Unnamed protein product</fullName>
    </submittedName>
</protein>
<organism evidence="2 3">
    <name type="scientific">Phytophthora fragariaefolia</name>
    <dbReference type="NCBI Taxonomy" id="1490495"/>
    <lineage>
        <taxon>Eukaryota</taxon>
        <taxon>Sar</taxon>
        <taxon>Stramenopiles</taxon>
        <taxon>Oomycota</taxon>
        <taxon>Peronosporomycetes</taxon>
        <taxon>Peronosporales</taxon>
        <taxon>Peronosporaceae</taxon>
        <taxon>Phytophthora</taxon>
    </lineage>
</organism>
<sequence length="175" mass="18938">MMRSARATRNPTVAASSGASSALMAPKASAGGQEKSPAAKTPRPEAQAARAAYDRDHPGYGVASVEAPTTGRDPRRVQEAQAGPQPHEAPPPHFEEAAPEPEVIQNKALPLDKCHFVLHDGHDTLGRGDRYDRLDSHGGSHERHGRLERPHTIDPNVTIITIDTIYARHDTRWTG</sequence>